<dbReference type="Pfam" id="PF20274">
    <property type="entry name" value="cREC_REC"/>
    <property type="match status" value="1"/>
</dbReference>
<organism evidence="2 3">
    <name type="scientific">Cronobacter phage vB_CsaP_009</name>
    <dbReference type="NCBI Taxonomy" id="2699738"/>
    <lineage>
        <taxon>Viruses</taxon>
        <taxon>Duplodnaviria</taxon>
        <taxon>Heunggongvirae</taxon>
        <taxon>Uroviricota</taxon>
        <taxon>Caudoviricetes</taxon>
        <taxon>Grimontviridae</taxon>
        <taxon>Privateervirus</taxon>
        <taxon>Privateervirus pv009</taxon>
    </lineage>
</organism>
<evidence type="ECO:0000313" key="2">
    <source>
        <dbReference type="EMBL" id="BBU72672.1"/>
    </source>
</evidence>
<dbReference type="RefSeq" id="YP_009833405.1">
    <property type="nucleotide sequence ID" value="NC_048664.1"/>
</dbReference>
<proteinExistence type="predicted"/>
<protein>
    <recommendedName>
        <fullName evidence="1">Cyclic-phosphate processing Receiver domain-containing protein</fullName>
    </recommendedName>
</protein>
<dbReference type="EMBL" id="LC519601">
    <property type="protein sequence ID" value="BBU72672.1"/>
    <property type="molecule type" value="Genomic_DNA"/>
</dbReference>
<accession>A0A679FHV7</accession>
<name>A0A679FHV7_9CAUD</name>
<sequence>MYLILNLLEVFMFLWLDDNRKPPEYVISTGKTYWAHDRDTFMKCINNHMKEIKEVSLDNDLGIKDFEGKDAFLIIEALLYSNNLNNLKTIYIHSHNSSAVDYMYSAKDSFKDKYNVDVILRRY</sequence>
<reference evidence="2 3" key="1">
    <citation type="submission" date="2020-01" db="EMBL/GenBank/DDBJ databases">
        <title>Isolation, characterization and genomic analysis of a lytic bacteriophage vB_CsaP_009 infecting Cronobacter.</title>
        <authorList>
            <person name="Soleimani-Delfan A."/>
            <person name="Shahin K."/>
            <person name="Barazandeh M."/>
            <person name="Komijani M."/>
        </authorList>
    </citation>
    <scope>NUCLEOTIDE SEQUENCE [LARGE SCALE GENOMIC DNA]</scope>
</reference>
<evidence type="ECO:0000259" key="1">
    <source>
        <dbReference type="Pfam" id="PF20274"/>
    </source>
</evidence>
<evidence type="ECO:0000313" key="3">
    <source>
        <dbReference type="Proteomes" id="UP000479051"/>
    </source>
</evidence>
<dbReference type="InterPro" id="IPR046909">
    <property type="entry name" value="cREC_REC"/>
</dbReference>
<keyword evidence="3" id="KW-1185">Reference proteome</keyword>
<dbReference type="GeneID" id="55603460"/>
<feature type="domain" description="Cyclic-phosphate processing Receiver" evidence="1">
    <location>
        <begin position="12"/>
        <end position="107"/>
    </location>
</feature>
<dbReference type="KEGG" id="vg:55603460"/>
<dbReference type="Proteomes" id="UP000479051">
    <property type="component" value="Segment"/>
</dbReference>